<dbReference type="GO" id="GO:0032259">
    <property type="term" value="P:methylation"/>
    <property type="evidence" value="ECO:0007669"/>
    <property type="project" value="UniProtKB-KW"/>
</dbReference>
<dbReference type="EMBL" id="MKIM01000027">
    <property type="protein sequence ID" value="OLP44139.1"/>
    <property type="molecule type" value="Genomic_DNA"/>
</dbReference>
<comment type="similarity">
    <text evidence="5">Belongs to the class I-like SAM-binding methyltransferase superfamily. C5-methyltransferase family.</text>
</comment>
<comment type="caution">
    <text evidence="7">The sequence shown here is derived from an EMBL/GenBank/DDBJ whole genome shotgun (WGS) entry which is preliminary data.</text>
</comment>
<keyword evidence="3" id="KW-0680">Restriction system</keyword>
<dbReference type="InterPro" id="IPR001525">
    <property type="entry name" value="C5_MeTfrase"/>
</dbReference>
<feature type="region of interest" description="Disordered" evidence="6">
    <location>
        <begin position="290"/>
        <end position="312"/>
    </location>
</feature>
<feature type="active site" evidence="5">
    <location>
        <position position="88"/>
    </location>
</feature>
<dbReference type="PROSITE" id="PS51679">
    <property type="entry name" value="SAM_MT_C5"/>
    <property type="match status" value="1"/>
</dbReference>
<reference evidence="7 8" key="1">
    <citation type="submission" date="2016-09" db="EMBL/GenBank/DDBJ databases">
        <title>Rhizobium oryziradicis sp. nov., isolated from the root of rice.</title>
        <authorList>
            <person name="Zhao J."/>
            <person name="Zhang X."/>
        </authorList>
    </citation>
    <scope>NUCLEOTIDE SEQUENCE [LARGE SCALE GENOMIC DNA]</scope>
    <source>
        <strain evidence="7 8">N19</strain>
    </source>
</reference>
<dbReference type="AlphaFoldDB" id="A0A1Q8ZPX6"/>
<keyword evidence="8" id="KW-1185">Reference proteome</keyword>
<keyword evidence="5" id="KW-0949">S-adenosyl-L-methionine</keyword>
<evidence type="ECO:0000256" key="4">
    <source>
        <dbReference type="ARBA" id="ARBA00047422"/>
    </source>
</evidence>
<dbReference type="SUPFAM" id="SSF53335">
    <property type="entry name" value="S-adenosyl-L-methionine-dependent methyltransferases"/>
    <property type="match status" value="1"/>
</dbReference>
<gene>
    <name evidence="7" type="ORF">BJF95_06125</name>
</gene>
<dbReference type="InterPro" id="IPR029063">
    <property type="entry name" value="SAM-dependent_MTases_sf"/>
</dbReference>
<organism evidence="7 8">
    <name type="scientific">Rhizobium oryziradicis</name>
    <dbReference type="NCBI Taxonomy" id="1867956"/>
    <lineage>
        <taxon>Bacteria</taxon>
        <taxon>Pseudomonadati</taxon>
        <taxon>Pseudomonadota</taxon>
        <taxon>Alphaproteobacteria</taxon>
        <taxon>Hyphomicrobiales</taxon>
        <taxon>Rhizobiaceae</taxon>
        <taxon>Rhizobium/Agrobacterium group</taxon>
        <taxon>Rhizobium</taxon>
    </lineage>
</organism>
<dbReference type="OrthoDB" id="9813719at2"/>
<dbReference type="GO" id="GO:0009307">
    <property type="term" value="P:DNA restriction-modification system"/>
    <property type="evidence" value="ECO:0007669"/>
    <property type="project" value="UniProtKB-KW"/>
</dbReference>
<proteinExistence type="inferred from homology"/>
<dbReference type="STRING" id="1867956.BJF95_06125"/>
<dbReference type="Pfam" id="PF00145">
    <property type="entry name" value="DNA_methylase"/>
    <property type="match status" value="1"/>
</dbReference>
<dbReference type="Gene3D" id="3.40.50.150">
    <property type="entry name" value="Vaccinia Virus protein VP39"/>
    <property type="match status" value="1"/>
</dbReference>
<evidence type="ECO:0000256" key="6">
    <source>
        <dbReference type="SAM" id="MobiDB-lite"/>
    </source>
</evidence>
<protein>
    <submittedName>
        <fullName evidence="7">Uncharacterized protein</fullName>
    </submittedName>
</protein>
<evidence type="ECO:0000256" key="5">
    <source>
        <dbReference type="PROSITE-ProRule" id="PRU01016"/>
    </source>
</evidence>
<dbReference type="Proteomes" id="UP000186894">
    <property type="component" value="Unassembled WGS sequence"/>
</dbReference>
<dbReference type="GO" id="GO:0003886">
    <property type="term" value="F:DNA (cytosine-5-)-methyltransferase activity"/>
    <property type="evidence" value="ECO:0007669"/>
    <property type="project" value="UniProtKB-EC"/>
</dbReference>
<dbReference type="PRINTS" id="PR00105">
    <property type="entry name" value="C5METTRFRASE"/>
</dbReference>
<evidence type="ECO:0000313" key="8">
    <source>
        <dbReference type="Proteomes" id="UP000186894"/>
    </source>
</evidence>
<keyword evidence="1 5" id="KW-0489">Methyltransferase</keyword>
<accession>A0A1Q8ZPX6</accession>
<comment type="catalytic activity">
    <reaction evidence="4">
        <text>a 2'-deoxycytidine in DNA + S-adenosyl-L-methionine = a 5-methyl-2'-deoxycytidine in DNA + S-adenosyl-L-homocysteine + H(+)</text>
        <dbReference type="Rhea" id="RHEA:13681"/>
        <dbReference type="Rhea" id="RHEA-COMP:11369"/>
        <dbReference type="Rhea" id="RHEA-COMP:11370"/>
        <dbReference type="ChEBI" id="CHEBI:15378"/>
        <dbReference type="ChEBI" id="CHEBI:57856"/>
        <dbReference type="ChEBI" id="CHEBI:59789"/>
        <dbReference type="ChEBI" id="CHEBI:85452"/>
        <dbReference type="ChEBI" id="CHEBI:85454"/>
        <dbReference type="EC" id="2.1.1.37"/>
    </reaction>
</comment>
<feature type="region of interest" description="Disordered" evidence="6">
    <location>
        <begin position="238"/>
        <end position="264"/>
    </location>
</feature>
<name>A0A1Q8ZPX6_9HYPH</name>
<evidence type="ECO:0000256" key="1">
    <source>
        <dbReference type="ARBA" id="ARBA00022603"/>
    </source>
</evidence>
<keyword evidence="2 5" id="KW-0808">Transferase</keyword>
<sequence length="418" mass="43863">MNVAIHPNPLNIISLCTGGGGLDLAVELAIPSARTVCMVEREAFAVAQLVSAMQAGHMAPAPIWSDARTFDGRPWRGLVDGLIGGIPCQPHSLAGKRLGQEDERDLWSVARRIIVQSGAWFVLIENVRGILSSGGAERVWRDFQRLGFSVEGGLFTASEVGAPHERERLFVLAVADNACWRGCACSAAGSSGTWEITAGGCGGHVAHSNGEHGQRAGRGWQGRRAELADGCQSLANSVGERGTAGVSGSQQSGETGIAREPFDDSGIVAYTTGAGRQGREPTGFVRQGRQNATVKRGGGALEDTPRHRGRKGGAVAEIRGLSSGGNIDRAGLFPPRPHDPDGWRSALAASPQLEPAFCRVADGLATRMDIARVDRLRMLGNGVVPLEGAYALRTLCARLAARGSTGAARLVRLMGVGE</sequence>
<evidence type="ECO:0000256" key="3">
    <source>
        <dbReference type="ARBA" id="ARBA00022747"/>
    </source>
</evidence>
<evidence type="ECO:0000256" key="2">
    <source>
        <dbReference type="ARBA" id="ARBA00022679"/>
    </source>
</evidence>
<evidence type="ECO:0000313" key="7">
    <source>
        <dbReference type="EMBL" id="OLP44139.1"/>
    </source>
</evidence>